<keyword evidence="2" id="KW-1185">Reference proteome</keyword>
<dbReference type="KEGG" id="dru:Desru_3721"/>
<protein>
    <recommendedName>
        <fullName evidence="3">DUF1934 domain-containing protein</fullName>
    </recommendedName>
</protein>
<proteinExistence type="predicted"/>
<evidence type="ECO:0000313" key="1">
    <source>
        <dbReference type="EMBL" id="AEG61921.1"/>
    </source>
</evidence>
<sequence>MGQEGNTLGKNVRVTVKGTRTHENNDQEVIELLSPGTCHYKGNQYYILYKESSFAGMEDCTTTLRTDGKTVTIIRSGSVNSRQVFEEGKAHRSVYQTSFGCLDITVLPRRVDVDLTEQGGSIKLEYELELNDSKIGTNVLEIVVENT</sequence>
<dbReference type="SUPFAM" id="SSF50814">
    <property type="entry name" value="Lipocalins"/>
    <property type="match status" value="1"/>
</dbReference>
<dbReference type="Pfam" id="PF09148">
    <property type="entry name" value="DUF1934"/>
    <property type="match status" value="1"/>
</dbReference>
<dbReference type="HOGENOM" id="CLU_120388_0_2_9"/>
<organism evidence="1 2">
    <name type="scientific">Desulforamulus ruminis (strain ATCC 23193 / DSM 2154 / NCIMB 8452 / DL)</name>
    <name type="common">Desulfotomaculum ruminis</name>
    <dbReference type="NCBI Taxonomy" id="696281"/>
    <lineage>
        <taxon>Bacteria</taxon>
        <taxon>Bacillati</taxon>
        <taxon>Bacillota</taxon>
        <taxon>Clostridia</taxon>
        <taxon>Eubacteriales</taxon>
        <taxon>Peptococcaceae</taxon>
        <taxon>Desulforamulus</taxon>
    </lineage>
</organism>
<evidence type="ECO:0008006" key="3">
    <source>
        <dbReference type="Google" id="ProtNLM"/>
    </source>
</evidence>
<dbReference type="RefSeq" id="WP_013843666.1">
    <property type="nucleotide sequence ID" value="NC_015589.1"/>
</dbReference>
<dbReference type="InterPro" id="IPR012674">
    <property type="entry name" value="Calycin"/>
</dbReference>
<reference evidence="2" key="1">
    <citation type="submission" date="2011-05" db="EMBL/GenBank/DDBJ databases">
        <title>Complete sequence of Desulfotomaculum ruminis DSM 2154.</title>
        <authorList>
            <person name="Lucas S."/>
            <person name="Copeland A."/>
            <person name="Lapidus A."/>
            <person name="Cheng J.-F."/>
            <person name="Goodwin L."/>
            <person name="Pitluck S."/>
            <person name="Lu M."/>
            <person name="Detter J.C."/>
            <person name="Han C."/>
            <person name="Tapia R."/>
            <person name="Land M."/>
            <person name="Hauser L."/>
            <person name="Kyrpides N."/>
            <person name="Ivanova N."/>
            <person name="Mikhailova N."/>
            <person name="Pagani I."/>
            <person name="Stams A.J.M."/>
            <person name="Plugge C.M."/>
            <person name="Muyzer G."/>
            <person name="Kuever J."/>
            <person name="Parshina S.N."/>
            <person name="Ivanova A.E."/>
            <person name="Nazina T.N."/>
            <person name="Brambilla E."/>
            <person name="Spring S."/>
            <person name="Klenk H.-P."/>
            <person name="Woyke T."/>
        </authorList>
    </citation>
    <scope>NUCLEOTIDE SEQUENCE [LARGE SCALE GENOMIC DNA]</scope>
    <source>
        <strain evidence="2">ATCC 23193 / DSM 2154 / NCIB 8452 / DL</strain>
    </source>
</reference>
<accession>F6DP92</accession>
<dbReference type="AlphaFoldDB" id="F6DP92"/>
<name>F6DP92_DESRL</name>
<dbReference type="InterPro" id="IPR015231">
    <property type="entry name" value="DUF1934"/>
</dbReference>
<dbReference type="STRING" id="696281.Desru_3721"/>
<dbReference type="eggNOG" id="COG4506">
    <property type="taxonomic scope" value="Bacteria"/>
</dbReference>
<dbReference type="Gene3D" id="2.40.128.20">
    <property type="match status" value="1"/>
</dbReference>
<gene>
    <name evidence="1" type="ordered locus">Desru_3721</name>
</gene>
<dbReference type="EMBL" id="CP002780">
    <property type="protein sequence ID" value="AEG61921.1"/>
    <property type="molecule type" value="Genomic_DNA"/>
</dbReference>
<dbReference type="Proteomes" id="UP000009234">
    <property type="component" value="Chromosome"/>
</dbReference>
<reference evidence="1 2" key="2">
    <citation type="journal article" date="2012" name="Stand. Genomic Sci.">
        <title>Complete genome sequence of the sulfate-reducing firmicute Desulfotomaculum ruminis type strain (DL(T)).</title>
        <authorList>
            <person name="Spring S."/>
            <person name="Visser M."/>
            <person name="Lu M."/>
            <person name="Copeland A."/>
            <person name="Lapidus A."/>
            <person name="Lucas S."/>
            <person name="Cheng J.F."/>
            <person name="Han C."/>
            <person name="Tapia R."/>
            <person name="Goodwin L.A."/>
            <person name="Pitluck S."/>
            <person name="Ivanova N."/>
            <person name="Land M."/>
            <person name="Hauser L."/>
            <person name="Larimer F."/>
            <person name="Rohde M."/>
            <person name="Goker M."/>
            <person name="Detter J.C."/>
            <person name="Kyrpides N.C."/>
            <person name="Woyke T."/>
            <person name="Schaap P.J."/>
            <person name="Plugge C.M."/>
            <person name="Muyzer G."/>
            <person name="Kuever J."/>
            <person name="Pereira I.A."/>
            <person name="Parshina S.N."/>
            <person name="Bernier-Latmani R."/>
            <person name="Stams A.J."/>
            <person name="Klenk H.P."/>
        </authorList>
    </citation>
    <scope>NUCLEOTIDE SEQUENCE [LARGE SCALE GENOMIC DNA]</scope>
    <source>
        <strain evidence="2">ATCC 23193 / DSM 2154 / NCIB 8452 / DL</strain>
    </source>
</reference>
<evidence type="ECO:0000313" key="2">
    <source>
        <dbReference type="Proteomes" id="UP000009234"/>
    </source>
</evidence>